<dbReference type="GO" id="GO:0016747">
    <property type="term" value="F:acyltransferase activity, transferring groups other than amino-acyl groups"/>
    <property type="evidence" value="ECO:0007669"/>
    <property type="project" value="InterPro"/>
</dbReference>
<accession>A0A427YX53</accession>
<gene>
    <name evidence="2" type="ORF">EHS25_000753</name>
</gene>
<dbReference type="Gene3D" id="3.40.630.30">
    <property type="match status" value="1"/>
</dbReference>
<name>A0A427YX53_9TREE</name>
<dbReference type="PANTHER" id="PTHR42791:SF1">
    <property type="entry name" value="N-ACETYLTRANSFERASE DOMAIN-CONTAINING PROTEIN"/>
    <property type="match status" value="1"/>
</dbReference>
<reference evidence="2 3" key="1">
    <citation type="submission" date="2018-11" db="EMBL/GenBank/DDBJ databases">
        <title>Genome sequence of Saitozyma podzolica DSM 27192.</title>
        <authorList>
            <person name="Aliyu H."/>
            <person name="Gorte O."/>
            <person name="Ochsenreither K."/>
        </authorList>
    </citation>
    <scope>NUCLEOTIDE SEQUENCE [LARGE SCALE GENOMIC DNA]</scope>
    <source>
        <strain evidence="2 3">DSM 27192</strain>
    </source>
</reference>
<dbReference type="Proteomes" id="UP000279259">
    <property type="component" value="Unassembled WGS sequence"/>
</dbReference>
<protein>
    <recommendedName>
        <fullName evidence="1">N-acetyltransferase domain-containing protein</fullName>
    </recommendedName>
</protein>
<dbReference type="InterPro" id="IPR052523">
    <property type="entry name" value="Trichothecene_AcTrans"/>
</dbReference>
<dbReference type="AlphaFoldDB" id="A0A427YX53"/>
<dbReference type="CDD" id="cd04301">
    <property type="entry name" value="NAT_SF"/>
    <property type="match status" value="1"/>
</dbReference>
<evidence type="ECO:0000313" key="2">
    <source>
        <dbReference type="EMBL" id="RSH95661.1"/>
    </source>
</evidence>
<dbReference type="STRING" id="1890683.A0A427YX53"/>
<evidence type="ECO:0000259" key="1">
    <source>
        <dbReference type="PROSITE" id="PS51186"/>
    </source>
</evidence>
<feature type="domain" description="N-acetyltransferase" evidence="1">
    <location>
        <begin position="76"/>
        <end position="207"/>
    </location>
</feature>
<dbReference type="OrthoDB" id="4738875at2759"/>
<dbReference type="InterPro" id="IPR000182">
    <property type="entry name" value="GNAT_dom"/>
</dbReference>
<dbReference type="SUPFAM" id="SSF55729">
    <property type="entry name" value="Acyl-CoA N-acyltransferases (Nat)"/>
    <property type="match status" value="1"/>
</dbReference>
<dbReference type="EMBL" id="RSCD01000001">
    <property type="protein sequence ID" value="RSH95661.1"/>
    <property type="molecule type" value="Genomic_DNA"/>
</dbReference>
<keyword evidence="3" id="KW-1185">Reference proteome</keyword>
<sequence>MSNIVRPSCVSSDEVEQAAEVLFRAFEHHPIMTAVSGSSDALKEIMRSRVSSAALAGSLWLARDLSGEEDLGGIVGTLVCVIPGSEFGRTTSGYHRQEMDPELKRWQDEVFYPWFTSFQDAAFGPTGIADSLYLSLLAVEPTSQRRGLGRALVEAALGEADRLGVPSTLVTQERDKIRWYQSLGFEVAKHDEQDVRGEKIPWWAMKRG</sequence>
<dbReference type="PANTHER" id="PTHR42791">
    <property type="entry name" value="GNAT FAMILY ACETYLTRANSFERASE"/>
    <property type="match status" value="1"/>
</dbReference>
<organism evidence="2 3">
    <name type="scientific">Saitozyma podzolica</name>
    <dbReference type="NCBI Taxonomy" id="1890683"/>
    <lineage>
        <taxon>Eukaryota</taxon>
        <taxon>Fungi</taxon>
        <taxon>Dikarya</taxon>
        <taxon>Basidiomycota</taxon>
        <taxon>Agaricomycotina</taxon>
        <taxon>Tremellomycetes</taxon>
        <taxon>Tremellales</taxon>
        <taxon>Trimorphomycetaceae</taxon>
        <taxon>Saitozyma</taxon>
    </lineage>
</organism>
<proteinExistence type="predicted"/>
<evidence type="ECO:0000313" key="3">
    <source>
        <dbReference type="Proteomes" id="UP000279259"/>
    </source>
</evidence>
<dbReference type="InterPro" id="IPR016181">
    <property type="entry name" value="Acyl_CoA_acyltransferase"/>
</dbReference>
<dbReference type="PROSITE" id="PS51186">
    <property type="entry name" value="GNAT"/>
    <property type="match status" value="1"/>
</dbReference>
<dbReference type="Pfam" id="PF13673">
    <property type="entry name" value="Acetyltransf_10"/>
    <property type="match status" value="1"/>
</dbReference>
<comment type="caution">
    <text evidence="2">The sequence shown here is derived from an EMBL/GenBank/DDBJ whole genome shotgun (WGS) entry which is preliminary data.</text>
</comment>